<feature type="non-terminal residue" evidence="2">
    <location>
        <position position="1"/>
    </location>
</feature>
<gene>
    <name evidence="2" type="ORF">METZ01_LOCUS96694</name>
</gene>
<dbReference type="EMBL" id="UINC01009797">
    <property type="protein sequence ID" value="SVA43840.1"/>
    <property type="molecule type" value="Genomic_DNA"/>
</dbReference>
<evidence type="ECO:0000313" key="2">
    <source>
        <dbReference type="EMBL" id="SVA43840.1"/>
    </source>
</evidence>
<dbReference type="AlphaFoldDB" id="A0A381VU66"/>
<keyword evidence="1" id="KW-0175">Coiled coil</keyword>
<organism evidence="2">
    <name type="scientific">marine metagenome</name>
    <dbReference type="NCBI Taxonomy" id="408172"/>
    <lineage>
        <taxon>unclassified sequences</taxon>
        <taxon>metagenomes</taxon>
        <taxon>ecological metagenomes</taxon>
    </lineage>
</organism>
<proteinExistence type="predicted"/>
<reference evidence="2" key="1">
    <citation type="submission" date="2018-05" db="EMBL/GenBank/DDBJ databases">
        <authorList>
            <person name="Lanie J.A."/>
            <person name="Ng W.-L."/>
            <person name="Kazmierczak K.M."/>
            <person name="Andrzejewski T.M."/>
            <person name="Davidsen T.M."/>
            <person name="Wayne K.J."/>
            <person name="Tettelin H."/>
            <person name="Glass J.I."/>
            <person name="Rusch D."/>
            <person name="Podicherti R."/>
            <person name="Tsui H.-C.T."/>
            <person name="Winkler M.E."/>
        </authorList>
    </citation>
    <scope>NUCLEOTIDE SEQUENCE</scope>
</reference>
<name>A0A381VU66_9ZZZZ</name>
<protein>
    <submittedName>
        <fullName evidence="2">Uncharacterized protein</fullName>
    </submittedName>
</protein>
<accession>A0A381VU66</accession>
<evidence type="ECO:0000256" key="1">
    <source>
        <dbReference type="SAM" id="Coils"/>
    </source>
</evidence>
<sequence>VYANKCQSIDKANIMSKYNMNGNVASENSAARERGASVAREYERVVNTFNKVLLLKEKIRLSVEHRISELENFLARNEEQLGTLSRNIEIYELNISRSVENLEDLLIKETRIKDKYNNLLQGVSMETVGVTAVEEESVEEKSLQERGPSTENLIQQRYHFLDNLNSSFQKLDNDLQSISLLQTEMHNARSEILEKKEQALEKKIILDGNRRDLEEEREQLESDLEISVKEEEALTLEYAQLINKVEGSIVLGDDIDRILFSSLSTIDD</sequence>
<feature type="coiled-coil region" evidence="1">
    <location>
        <begin position="178"/>
        <end position="237"/>
    </location>
</feature>